<name>A0AAV4RRP1_CAEEX</name>
<reference evidence="1 2" key="1">
    <citation type="submission" date="2021-06" db="EMBL/GenBank/DDBJ databases">
        <title>Caerostris extrusa draft genome.</title>
        <authorList>
            <person name="Kono N."/>
            <person name="Arakawa K."/>
        </authorList>
    </citation>
    <scope>NUCLEOTIDE SEQUENCE [LARGE SCALE GENOMIC DNA]</scope>
</reference>
<evidence type="ECO:0000313" key="1">
    <source>
        <dbReference type="EMBL" id="GIY23596.1"/>
    </source>
</evidence>
<gene>
    <name evidence="1" type="primary">AVEN_268405_1</name>
    <name evidence="1" type="ORF">CEXT_689281</name>
</gene>
<accession>A0AAV4RRP1</accession>
<comment type="caution">
    <text evidence="1">The sequence shown here is derived from an EMBL/GenBank/DDBJ whole genome shotgun (WGS) entry which is preliminary data.</text>
</comment>
<sequence>MGIKDFLKLFDQGKKTKRFVLQVALRQTCFVVTFIVSLKCLFQELWHRKIHSDGEIPVDLQKTWLQWCAEFPQLSKLLISRNVLECLNDAECKLEHHTFF</sequence>
<dbReference type="EMBL" id="BPLR01008294">
    <property type="protein sequence ID" value="GIY23596.1"/>
    <property type="molecule type" value="Genomic_DNA"/>
</dbReference>
<organism evidence="1 2">
    <name type="scientific">Caerostris extrusa</name>
    <name type="common">Bark spider</name>
    <name type="synonym">Caerostris bankana</name>
    <dbReference type="NCBI Taxonomy" id="172846"/>
    <lineage>
        <taxon>Eukaryota</taxon>
        <taxon>Metazoa</taxon>
        <taxon>Ecdysozoa</taxon>
        <taxon>Arthropoda</taxon>
        <taxon>Chelicerata</taxon>
        <taxon>Arachnida</taxon>
        <taxon>Araneae</taxon>
        <taxon>Araneomorphae</taxon>
        <taxon>Entelegynae</taxon>
        <taxon>Araneoidea</taxon>
        <taxon>Araneidae</taxon>
        <taxon>Caerostris</taxon>
    </lineage>
</organism>
<evidence type="ECO:0000313" key="2">
    <source>
        <dbReference type="Proteomes" id="UP001054945"/>
    </source>
</evidence>
<dbReference type="AlphaFoldDB" id="A0AAV4RRP1"/>
<protein>
    <submittedName>
        <fullName evidence="1">Uncharacterized protein</fullName>
    </submittedName>
</protein>
<dbReference type="Pfam" id="PF05380">
    <property type="entry name" value="Peptidase_A17"/>
    <property type="match status" value="1"/>
</dbReference>
<dbReference type="Proteomes" id="UP001054945">
    <property type="component" value="Unassembled WGS sequence"/>
</dbReference>
<dbReference type="InterPro" id="IPR008042">
    <property type="entry name" value="Retrotrans_Pao"/>
</dbReference>
<keyword evidence="2" id="KW-1185">Reference proteome</keyword>
<proteinExistence type="predicted"/>